<organism evidence="6 7">
    <name type="scientific">Klenkia sesuvii</name>
    <dbReference type="NCBI Taxonomy" id="3103137"/>
    <lineage>
        <taxon>Bacteria</taxon>
        <taxon>Bacillati</taxon>
        <taxon>Actinomycetota</taxon>
        <taxon>Actinomycetes</taxon>
        <taxon>Geodermatophilales</taxon>
        <taxon>Geodermatophilaceae</taxon>
        <taxon>Klenkia</taxon>
    </lineage>
</organism>
<keyword evidence="3" id="KW-0479">Metal-binding</keyword>
<evidence type="ECO:0000313" key="6">
    <source>
        <dbReference type="EMBL" id="MEI4271144.1"/>
    </source>
</evidence>
<feature type="compositionally biased region" description="Low complexity" evidence="4">
    <location>
        <begin position="67"/>
        <end position="79"/>
    </location>
</feature>
<name>A0ABU8DSY7_9ACTN</name>
<sequence length="88" mass="9210">MTGDILGSQILGDLGATRIRLITNNPATYGGLEGYGLTITGRVHLPTVETTHNVRHRAPSAADDVLRTSSRSPVRPRTSAGAGRVSSS</sequence>
<accession>A0ABU8DSY7</accession>
<evidence type="ECO:0000256" key="1">
    <source>
        <dbReference type="ARBA" id="ARBA00005104"/>
    </source>
</evidence>
<protein>
    <recommendedName>
        <fullName evidence="5">GTP cyclohydrolase II domain-containing protein</fullName>
    </recommendedName>
</protein>
<feature type="region of interest" description="Disordered" evidence="4">
    <location>
        <begin position="52"/>
        <end position="88"/>
    </location>
</feature>
<dbReference type="PANTHER" id="PTHR21327">
    <property type="entry name" value="GTP CYCLOHYDROLASE II-RELATED"/>
    <property type="match status" value="1"/>
</dbReference>
<gene>
    <name evidence="6" type="ORF">TEK04_05375</name>
</gene>
<dbReference type="PANTHER" id="PTHR21327:SF18">
    <property type="entry name" value="3,4-DIHYDROXY-2-BUTANONE 4-PHOSPHATE SYNTHASE"/>
    <property type="match status" value="1"/>
</dbReference>
<dbReference type="Gene3D" id="3.40.50.10990">
    <property type="entry name" value="GTP cyclohydrolase II"/>
    <property type="match status" value="1"/>
</dbReference>
<dbReference type="InterPro" id="IPR032677">
    <property type="entry name" value="GTP_cyclohydro_II"/>
</dbReference>
<comment type="pathway">
    <text evidence="1">Cofactor biosynthesis; riboflavin biosynthesis.</text>
</comment>
<proteinExistence type="predicted"/>
<dbReference type="RefSeq" id="WP_336403466.1">
    <property type="nucleotide sequence ID" value="NZ_JBAPLU010000004.1"/>
</dbReference>
<dbReference type="SUPFAM" id="SSF142695">
    <property type="entry name" value="RibA-like"/>
    <property type="match status" value="1"/>
</dbReference>
<dbReference type="EMBL" id="JBAPLU010000004">
    <property type="protein sequence ID" value="MEI4271144.1"/>
    <property type="molecule type" value="Genomic_DNA"/>
</dbReference>
<evidence type="ECO:0000256" key="2">
    <source>
        <dbReference type="ARBA" id="ARBA00022619"/>
    </source>
</evidence>
<dbReference type="Proteomes" id="UP001361570">
    <property type="component" value="Unassembled WGS sequence"/>
</dbReference>
<reference evidence="6 7" key="1">
    <citation type="submission" date="2024-03" db="EMBL/GenBank/DDBJ databases">
        <title>Draft genome sequence of Klenkia sp. LSe6-5.</title>
        <authorList>
            <person name="Duangmal K."/>
            <person name="Chantavorakit T."/>
        </authorList>
    </citation>
    <scope>NUCLEOTIDE SEQUENCE [LARGE SCALE GENOMIC DNA]</scope>
    <source>
        <strain evidence="6 7">LSe6-5</strain>
    </source>
</reference>
<evidence type="ECO:0000256" key="3">
    <source>
        <dbReference type="ARBA" id="ARBA00022723"/>
    </source>
</evidence>
<evidence type="ECO:0000256" key="4">
    <source>
        <dbReference type="SAM" id="MobiDB-lite"/>
    </source>
</evidence>
<feature type="domain" description="GTP cyclohydrolase II" evidence="5">
    <location>
        <begin position="6"/>
        <end position="43"/>
    </location>
</feature>
<comment type="caution">
    <text evidence="6">The sequence shown here is derived from an EMBL/GenBank/DDBJ whole genome shotgun (WGS) entry which is preliminary data.</text>
</comment>
<evidence type="ECO:0000259" key="5">
    <source>
        <dbReference type="Pfam" id="PF00925"/>
    </source>
</evidence>
<keyword evidence="7" id="KW-1185">Reference proteome</keyword>
<evidence type="ECO:0000313" key="7">
    <source>
        <dbReference type="Proteomes" id="UP001361570"/>
    </source>
</evidence>
<keyword evidence="2" id="KW-0686">Riboflavin biosynthesis</keyword>
<dbReference type="Pfam" id="PF00925">
    <property type="entry name" value="GTP_cyclohydro2"/>
    <property type="match status" value="1"/>
</dbReference>
<dbReference type="InterPro" id="IPR036144">
    <property type="entry name" value="RibA-like_sf"/>
</dbReference>